<feature type="compositionally biased region" description="Polar residues" evidence="10">
    <location>
        <begin position="1144"/>
        <end position="1158"/>
    </location>
</feature>
<accession>A0AAN6Z9G1</accession>
<dbReference type="AlphaFoldDB" id="A0AAN6Z9G1"/>
<organism evidence="12 13">
    <name type="scientific">Parathielavia appendiculata</name>
    <dbReference type="NCBI Taxonomy" id="2587402"/>
    <lineage>
        <taxon>Eukaryota</taxon>
        <taxon>Fungi</taxon>
        <taxon>Dikarya</taxon>
        <taxon>Ascomycota</taxon>
        <taxon>Pezizomycotina</taxon>
        <taxon>Sordariomycetes</taxon>
        <taxon>Sordariomycetidae</taxon>
        <taxon>Sordariales</taxon>
        <taxon>Chaetomiaceae</taxon>
        <taxon>Parathielavia</taxon>
    </lineage>
</organism>
<keyword evidence="4 9" id="KW-0805">Transcription regulation</keyword>
<reference evidence="12" key="1">
    <citation type="journal article" date="2023" name="Mol. Phylogenet. Evol.">
        <title>Genome-scale phylogeny and comparative genomics of the fungal order Sordariales.</title>
        <authorList>
            <person name="Hensen N."/>
            <person name="Bonometti L."/>
            <person name="Westerberg I."/>
            <person name="Brannstrom I.O."/>
            <person name="Guillou S."/>
            <person name="Cros-Aarteil S."/>
            <person name="Calhoun S."/>
            <person name="Haridas S."/>
            <person name="Kuo A."/>
            <person name="Mondo S."/>
            <person name="Pangilinan J."/>
            <person name="Riley R."/>
            <person name="LaButti K."/>
            <person name="Andreopoulos B."/>
            <person name="Lipzen A."/>
            <person name="Chen C."/>
            <person name="Yan M."/>
            <person name="Daum C."/>
            <person name="Ng V."/>
            <person name="Clum A."/>
            <person name="Steindorff A."/>
            <person name="Ohm R.A."/>
            <person name="Martin F."/>
            <person name="Silar P."/>
            <person name="Natvig D.O."/>
            <person name="Lalanne C."/>
            <person name="Gautier V."/>
            <person name="Ament-Velasquez S.L."/>
            <person name="Kruys A."/>
            <person name="Hutchinson M.I."/>
            <person name="Powell A.J."/>
            <person name="Barry K."/>
            <person name="Miller A.N."/>
            <person name="Grigoriev I.V."/>
            <person name="Debuchy R."/>
            <person name="Gladieux P."/>
            <person name="Hiltunen Thoren M."/>
            <person name="Johannesson H."/>
        </authorList>
    </citation>
    <scope>NUCLEOTIDE SEQUENCE</scope>
    <source>
        <strain evidence="12">CBS 731.68</strain>
    </source>
</reference>
<dbReference type="GO" id="GO:0006357">
    <property type="term" value="P:regulation of transcription by RNA polymerase II"/>
    <property type="evidence" value="ECO:0007669"/>
    <property type="project" value="InterPro"/>
</dbReference>
<dbReference type="PANTHER" id="PTHR12809:SF2">
    <property type="entry name" value="MEDIATOR OF RNA POLYMERASE II TRANSCRIPTION SUBUNIT 14"/>
    <property type="match status" value="1"/>
</dbReference>
<evidence type="ECO:0000256" key="1">
    <source>
        <dbReference type="ARBA" id="ARBA00004123"/>
    </source>
</evidence>
<evidence type="ECO:0000256" key="10">
    <source>
        <dbReference type="SAM" id="MobiDB-lite"/>
    </source>
</evidence>
<dbReference type="GO" id="GO:0070847">
    <property type="term" value="C:core mediator complex"/>
    <property type="evidence" value="ECO:0007669"/>
    <property type="project" value="TreeGrafter"/>
</dbReference>
<feature type="compositionally biased region" description="Low complexity" evidence="10">
    <location>
        <begin position="1131"/>
        <end position="1143"/>
    </location>
</feature>
<reference evidence="12" key="2">
    <citation type="submission" date="2023-05" db="EMBL/GenBank/DDBJ databases">
        <authorList>
            <consortium name="Lawrence Berkeley National Laboratory"/>
            <person name="Steindorff A."/>
            <person name="Hensen N."/>
            <person name="Bonometti L."/>
            <person name="Westerberg I."/>
            <person name="Brannstrom I.O."/>
            <person name="Guillou S."/>
            <person name="Cros-Aarteil S."/>
            <person name="Calhoun S."/>
            <person name="Haridas S."/>
            <person name="Kuo A."/>
            <person name="Mondo S."/>
            <person name="Pangilinan J."/>
            <person name="Riley R."/>
            <person name="Labutti K."/>
            <person name="Andreopoulos B."/>
            <person name="Lipzen A."/>
            <person name="Chen C."/>
            <person name="Yanf M."/>
            <person name="Daum C."/>
            <person name="Ng V."/>
            <person name="Clum A."/>
            <person name="Ohm R."/>
            <person name="Martin F."/>
            <person name="Silar P."/>
            <person name="Natvig D."/>
            <person name="Lalanne C."/>
            <person name="Gautier V."/>
            <person name="Ament-Velasquez S.L."/>
            <person name="Kruys A."/>
            <person name="Hutchinson M.I."/>
            <person name="Powell A.J."/>
            <person name="Barry K."/>
            <person name="Miller A.N."/>
            <person name="Grigoriev I.V."/>
            <person name="Debuchy R."/>
            <person name="Gladieux P."/>
            <person name="Thoren M.H."/>
            <person name="Johannesson H."/>
        </authorList>
    </citation>
    <scope>NUCLEOTIDE SEQUENCE</scope>
    <source>
        <strain evidence="12">CBS 731.68</strain>
    </source>
</reference>
<evidence type="ECO:0000256" key="6">
    <source>
        <dbReference type="ARBA" id="ARBA00023163"/>
    </source>
</evidence>
<evidence type="ECO:0000259" key="11">
    <source>
        <dbReference type="Pfam" id="PF08638"/>
    </source>
</evidence>
<evidence type="ECO:0000313" key="13">
    <source>
        <dbReference type="Proteomes" id="UP001302602"/>
    </source>
</evidence>
<evidence type="ECO:0000256" key="3">
    <source>
        <dbReference type="ARBA" id="ARBA00019619"/>
    </source>
</evidence>
<dbReference type="InterPro" id="IPR055122">
    <property type="entry name" value="Med14_N"/>
</dbReference>
<dbReference type="PANTHER" id="PTHR12809">
    <property type="entry name" value="MEDIATOR COMPLEX SUBUNIT"/>
    <property type="match status" value="1"/>
</dbReference>
<dbReference type="GeneID" id="87832728"/>
<feature type="region of interest" description="Disordered" evidence="10">
    <location>
        <begin position="116"/>
        <end position="141"/>
    </location>
</feature>
<dbReference type="GO" id="GO:0003712">
    <property type="term" value="F:transcription coregulator activity"/>
    <property type="evidence" value="ECO:0007669"/>
    <property type="project" value="UniProtKB-UniRule"/>
</dbReference>
<evidence type="ECO:0000256" key="2">
    <source>
        <dbReference type="ARBA" id="ARBA00007813"/>
    </source>
</evidence>
<dbReference type="EMBL" id="MU853223">
    <property type="protein sequence ID" value="KAK4129533.1"/>
    <property type="molecule type" value="Genomic_DNA"/>
</dbReference>
<feature type="region of interest" description="Disordered" evidence="10">
    <location>
        <begin position="21"/>
        <end position="58"/>
    </location>
</feature>
<feature type="domain" description="Mediator complex subunit MED14 N-terminal" evidence="11">
    <location>
        <begin position="80"/>
        <end position="301"/>
    </location>
</feature>
<sequence length="1158" mass="130104">MDNGIHNRLHSDKAQASLVNGVKEEPVSTQRTHSPDNKGADNGAAVVRDYSNPGSNLHTLQNTEMEELPDELQHITADSLPLSLLLSRLAQFSHAKLQELILNLASKPLPESFSNGNSGVNGAVKGSANAGGHVPEDTSPESLDKKTMVLNFIQDLHSRWVKALVITEWAKNADEVGKLIDLRTHLADKLELYNKTFWELVRVKQELAFAKVPSPDLKTALEVLTSGSVHWMPDFGYLLKPPLTTQEKLHWLNEIEVTLHMRLQLHEYERIPQPWRQYKVENGRVTFTVPGEFEVDLTISDEDFDSQFWFLDYRPIFTPAPAEVSEHARAFIEAQVNTVLQTEGLPGCYKYLHELTLTAKIGEFYRQAVELTRTGLWVQTLKVERLDRAMSIQYWAQSPLSRGTPSWILLGVHSGKAPEGLHDPGTPSHIMLQWFREGKEAKDISIPFDVDTISTEKVLTTVISRHVEYLLGSMYNALLGKPRFTQRQGTIALRIADQPDTSSALTMQLLGKHDATLGVGTWMGNFYFHEQTPTGRDWAQRFNSLRNPAHEGANLLEQIRWSYTARRLRMLPKPAIWVVLPQAPVPSDEVKSVVYSPSSSTREPFHAIWVRNTRWRPQWFAMMSLSLGGDGWWLVEVSAEGRGFSGPRITTFTQLPMTPSDPRFPENSWFPELTKHTTSIMAHIDDLRGLHQQRTRYGFGKSRDSRDLTTYVRSPDMLASQSAPDDISPSPWATQFIPLVYKGPAPILGHEFADLIADAGSLQKQPARQRVLVEAKVAVTNRARFVLLERKLDRDVFYDHELGQFTLRFRPDAGSGAVPLLRARMLALNRLVGIVDGLARAGKRVMPERVTLREIVFTYGDGTHGSLPPDQLSAPSQEKQQTWRLRLNLAKDQGVDVILEEGNPHLRVKDYLQAFANSPKLRTIPGWLFLTLPLFRALERLESSWDSVLAKEQGACYTFHKSMDWVTIRFALSGAKGRRMHLDIKPRDREGNLVWHVYRPMTDANATNENDEFNKVLKERVWSVDGQGFKGLMNGALASWDGGIENLIALIGETIQSLAGTPPPSLAAAQPHQLSQALSAAQQQQQQPAEHHQPVAPPGGGPQPARFASQQAYQQQQQQTPCLPQASMHPQGQPQVQQQQQQQRTGIAKNNTPVVVID</sequence>
<dbReference type="InterPro" id="IPR013947">
    <property type="entry name" value="Mediator_Med14"/>
</dbReference>
<comment type="caution">
    <text evidence="12">The sequence shown here is derived from an EMBL/GenBank/DDBJ whole genome shotgun (WGS) entry which is preliminary data.</text>
</comment>
<evidence type="ECO:0000256" key="4">
    <source>
        <dbReference type="ARBA" id="ARBA00023015"/>
    </source>
</evidence>
<feature type="compositionally biased region" description="Low complexity" evidence="10">
    <location>
        <begin position="1066"/>
        <end position="1088"/>
    </location>
</feature>
<comment type="subunit">
    <text evidence="9">Component of the Mediator complex.</text>
</comment>
<evidence type="ECO:0000313" key="12">
    <source>
        <dbReference type="EMBL" id="KAK4129533.1"/>
    </source>
</evidence>
<protein>
    <recommendedName>
        <fullName evidence="3 9">Mediator of RNA polymerase II transcription subunit 14</fullName>
    </recommendedName>
    <alternativeName>
        <fullName evidence="8 9">Mediator complex subunit 14</fullName>
    </alternativeName>
</protein>
<evidence type="ECO:0000256" key="7">
    <source>
        <dbReference type="ARBA" id="ARBA00023242"/>
    </source>
</evidence>
<keyword evidence="6 9" id="KW-0804">Transcription</keyword>
<comment type="similarity">
    <text evidence="2 9">Belongs to the Mediator complex subunit 14 family.</text>
</comment>
<dbReference type="RefSeq" id="XP_062653304.1">
    <property type="nucleotide sequence ID" value="XM_062795960.1"/>
</dbReference>
<evidence type="ECO:0000256" key="5">
    <source>
        <dbReference type="ARBA" id="ARBA00023159"/>
    </source>
</evidence>
<feature type="region of interest" description="Disordered" evidence="10">
    <location>
        <begin position="1062"/>
        <end position="1158"/>
    </location>
</feature>
<dbReference type="Pfam" id="PF08638">
    <property type="entry name" value="Med14"/>
    <property type="match status" value="1"/>
</dbReference>
<feature type="compositionally biased region" description="Low complexity" evidence="10">
    <location>
        <begin position="1110"/>
        <end position="1119"/>
    </location>
</feature>
<comment type="function">
    <text evidence="9">Component of the Mediator complex, a coactivator involved in the regulated transcription of nearly all RNA polymerase II-dependent genes. Mediator functions as a bridge to convey information from gene-specific regulatory proteins to the basal RNA polymerase II transcription machinery. Mediator is recruited to promoters by direct interactions with regulatory proteins and serves as a scaffold for the assembly of a functional preinitiation complex with RNA polymerase II and the general transcription factors.</text>
</comment>
<keyword evidence="13" id="KW-1185">Reference proteome</keyword>
<keyword evidence="7 9" id="KW-0539">Nucleus</keyword>
<dbReference type="GO" id="GO:0016592">
    <property type="term" value="C:mediator complex"/>
    <property type="evidence" value="ECO:0007669"/>
    <property type="project" value="UniProtKB-UniRule"/>
</dbReference>
<proteinExistence type="inferred from homology"/>
<name>A0AAN6Z9G1_9PEZI</name>
<evidence type="ECO:0000256" key="9">
    <source>
        <dbReference type="RuleBase" id="RU365082"/>
    </source>
</evidence>
<keyword evidence="5 9" id="KW-0010">Activator</keyword>
<dbReference type="Proteomes" id="UP001302602">
    <property type="component" value="Unassembled WGS sequence"/>
</dbReference>
<comment type="subcellular location">
    <subcellularLocation>
        <location evidence="1 9">Nucleus</location>
    </subcellularLocation>
</comment>
<gene>
    <name evidence="12" type="ORF">N657DRAFT_677135</name>
</gene>
<evidence type="ECO:0000256" key="8">
    <source>
        <dbReference type="ARBA" id="ARBA00032007"/>
    </source>
</evidence>
<dbReference type="Pfam" id="PF26204">
    <property type="entry name" value="Med14_fung"/>
    <property type="match status" value="1"/>
</dbReference>